<sequence length="110" mass="11568">MSTRHAPPGGPVGARTLAGPTRRPGRPHGHLCFKAVTGQCRVTVRDHLEPARRAGRGGSLAWLAWGPWSGRDHMTLIVKGSGNRVTAGTRPGGVGRPAPAASEQKAPREK</sequence>
<evidence type="ECO:0000313" key="2">
    <source>
        <dbReference type="EMBL" id="GGZ70982.1"/>
    </source>
</evidence>
<comment type="caution">
    <text evidence="2">The sequence shown here is derived from an EMBL/GenBank/DDBJ whole genome shotgun (WGS) entry which is preliminary data.</text>
</comment>
<reference evidence="2" key="2">
    <citation type="submission" date="2020-09" db="EMBL/GenBank/DDBJ databases">
        <authorList>
            <person name="Sun Q."/>
            <person name="Ohkuma M."/>
        </authorList>
    </citation>
    <scope>NUCLEOTIDE SEQUENCE</scope>
    <source>
        <strain evidence="2">JCM 4834</strain>
    </source>
</reference>
<organism evidence="2 3">
    <name type="scientific">Streptomyces subrutilus</name>
    <dbReference type="NCBI Taxonomy" id="36818"/>
    <lineage>
        <taxon>Bacteria</taxon>
        <taxon>Bacillati</taxon>
        <taxon>Actinomycetota</taxon>
        <taxon>Actinomycetes</taxon>
        <taxon>Kitasatosporales</taxon>
        <taxon>Streptomycetaceae</taxon>
        <taxon>Streptomyces</taxon>
    </lineage>
</organism>
<gene>
    <name evidence="2" type="ORF">GCM10010371_33740</name>
</gene>
<proteinExistence type="predicted"/>
<reference evidence="2" key="1">
    <citation type="journal article" date="2014" name="Int. J. Syst. Evol. Microbiol.">
        <title>Complete genome sequence of Corynebacterium casei LMG S-19264T (=DSM 44701T), isolated from a smear-ripened cheese.</title>
        <authorList>
            <consortium name="US DOE Joint Genome Institute (JGI-PGF)"/>
            <person name="Walter F."/>
            <person name="Albersmeier A."/>
            <person name="Kalinowski J."/>
            <person name="Ruckert C."/>
        </authorList>
    </citation>
    <scope>NUCLEOTIDE SEQUENCE</scope>
    <source>
        <strain evidence="2">JCM 4834</strain>
    </source>
</reference>
<dbReference type="EMBL" id="BMVX01000011">
    <property type="protein sequence ID" value="GGZ70982.1"/>
    <property type="molecule type" value="Genomic_DNA"/>
</dbReference>
<feature type="region of interest" description="Disordered" evidence="1">
    <location>
        <begin position="82"/>
        <end position="110"/>
    </location>
</feature>
<name>A0A918QSJ6_9ACTN</name>
<evidence type="ECO:0000313" key="3">
    <source>
        <dbReference type="Proteomes" id="UP000634660"/>
    </source>
</evidence>
<feature type="region of interest" description="Disordered" evidence="1">
    <location>
        <begin position="1"/>
        <end position="28"/>
    </location>
</feature>
<dbReference type="Proteomes" id="UP000634660">
    <property type="component" value="Unassembled WGS sequence"/>
</dbReference>
<accession>A0A918QSJ6</accession>
<protein>
    <submittedName>
        <fullName evidence="2">Uncharacterized protein</fullName>
    </submittedName>
</protein>
<evidence type="ECO:0000256" key="1">
    <source>
        <dbReference type="SAM" id="MobiDB-lite"/>
    </source>
</evidence>
<dbReference type="AlphaFoldDB" id="A0A918QSJ6"/>